<keyword evidence="3" id="KW-1185">Reference proteome</keyword>
<accession>A0ABP4BBK1</accession>
<feature type="region of interest" description="Disordered" evidence="1">
    <location>
        <begin position="1"/>
        <end position="20"/>
    </location>
</feature>
<comment type="caution">
    <text evidence="2">The sequence shown here is derived from an EMBL/GenBank/DDBJ whole genome shotgun (WGS) entry which is preliminary data.</text>
</comment>
<protein>
    <submittedName>
        <fullName evidence="2">Uncharacterized protein</fullName>
    </submittedName>
</protein>
<evidence type="ECO:0000313" key="2">
    <source>
        <dbReference type="EMBL" id="GAA0946329.1"/>
    </source>
</evidence>
<organism evidence="2 3">
    <name type="scientific">Actinocorallia libanotica</name>
    <dbReference type="NCBI Taxonomy" id="46162"/>
    <lineage>
        <taxon>Bacteria</taxon>
        <taxon>Bacillati</taxon>
        <taxon>Actinomycetota</taxon>
        <taxon>Actinomycetes</taxon>
        <taxon>Streptosporangiales</taxon>
        <taxon>Thermomonosporaceae</taxon>
        <taxon>Actinocorallia</taxon>
    </lineage>
</organism>
<evidence type="ECO:0000313" key="3">
    <source>
        <dbReference type="Proteomes" id="UP001500665"/>
    </source>
</evidence>
<gene>
    <name evidence="2" type="ORF">GCM10009550_20880</name>
</gene>
<sequence>MGEQFAEKSPVLRGGGGDRAPLVRDLERAQYAELHNGILPFRLNGFQDRKCSPASGECRCVQTAAAQCVIGTGHGFFTGVPSVVEQADNSDAL</sequence>
<dbReference type="Proteomes" id="UP001500665">
    <property type="component" value="Unassembled WGS sequence"/>
</dbReference>
<evidence type="ECO:0000256" key="1">
    <source>
        <dbReference type="SAM" id="MobiDB-lite"/>
    </source>
</evidence>
<proteinExistence type="predicted"/>
<dbReference type="EMBL" id="BAAAHH010000006">
    <property type="protein sequence ID" value="GAA0946329.1"/>
    <property type="molecule type" value="Genomic_DNA"/>
</dbReference>
<reference evidence="3" key="1">
    <citation type="journal article" date="2019" name="Int. J. Syst. Evol. Microbiol.">
        <title>The Global Catalogue of Microorganisms (GCM) 10K type strain sequencing project: providing services to taxonomists for standard genome sequencing and annotation.</title>
        <authorList>
            <consortium name="The Broad Institute Genomics Platform"/>
            <consortium name="The Broad Institute Genome Sequencing Center for Infectious Disease"/>
            <person name="Wu L."/>
            <person name="Ma J."/>
        </authorList>
    </citation>
    <scope>NUCLEOTIDE SEQUENCE [LARGE SCALE GENOMIC DNA]</scope>
    <source>
        <strain evidence="3">JCM 10696</strain>
    </source>
</reference>
<name>A0ABP4BBK1_9ACTN</name>